<organism evidence="1 2">
    <name type="scientific">Hyaloperonospora arabidopsidis (strain Emoy2)</name>
    <name type="common">Downy mildew agent</name>
    <name type="synonym">Peronospora arabidopsidis</name>
    <dbReference type="NCBI Taxonomy" id="559515"/>
    <lineage>
        <taxon>Eukaryota</taxon>
        <taxon>Sar</taxon>
        <taxon>Stramenopiles</taxon>
        <taxon>Oomycota</taxon>
        <taxon>Peronosporomycetes</taxon>
        <taxon>Peronosporales</taxon>
        <taxon>Peronosporaceae</taxon>
        <taxon>Hyaloperonospora</taxon>
    </lineage>
</organism>
<proteinExistence type="predicted"/>
<dbReference type="AlphaFoldDB" id="M4BEX8"/>
<dbReference type="HOGENOM" id="CLU_2547418_0_0_1"/>
<reference evidence="1" key="2">
    <citation type="submission" date="2015-06" db="UniProtKB">
        <authorList>
            <consortium name="EnsemblProtists"/>
        </authorList>
    </citation>
    <scope>IDENTIFICATION</scope>
    <source>
        <strain evidence="1">Emoy2</strain>
    </source>
</reference>
<dbReference type="VEuPathDB" id="FungiDB:HpaG804846"/>
<evidence type="ECO:0000313" key="1">
    <source>
        <dbReference type="EnsemblProtists" id="HpaP804846"/>
    </source>
</evidence>
<sequence>MWFKQLQQFLFASRAAAVKEGWTIQVQSHMPSVFHCCCCRRLQGCLLLGVKSWSQERSNGNRFVPRDPILKIVSSLDLVPAGP</sequence>
<accession>M4BEX8</accession>
<dbReference type="Proteomes" id="UP000011713">
    <property type="component" value="Unassembled WGS sequence"/>
</dbReference>
<dbReference type="EMBL" id="JH598187">
    <property type="status" value="NOT_ANNOTATED_CDS"/>
    <property type="molecule type" value="Genomic_DNA"/>
</dbReference>
<keyword evidence="2" id="KW-1185">Reference proteome</keyword>
<reference evidence="2" key="1">
    <citation type="journal article" date="2010" name="Science">
        <title>Signatures of adaptation to obligate biotrophy in the Hyaloperonospora arabidopsidis genome.</title>
        <authorList>
            <person name="Baxter L."/>
            <person name="Tripathy S."/>
            <person name="Ishaque N."/>
            <person name="Boot N."/>
            <person name="Cabral A."/>
            <person name="Kemen E."/>
            <person name="Thines M."/>
            <person name="Ah-Fong A."/>
            <person name="Anderson R."/>
            <person name="Badejoko W."/>
            <person name="Bittner-Eddy P."/>
            <person name="Boore J.L."/>
            <person name="Chibucos M.C."/>
            <person name="Coates M."/>
            <person name="Dehal P."/>
            <person name="Delehaunty K."/>
            <person name="Dong S."/>
            <person name="Downton P."/>
            <person name="Dumas B."/>
            <person name="Fabro G."/>
            <person name="Fronick C."/>
            <person name="Fuerstenberg S.I."/>
            <person name="Fulton L."/>
            <person name="Gaulin E."/>
            <person name="Govers F."/>
            <person name="Hughes L."/>
            <person name="Humphray S."/>
            <person name="Jiang R.H."/>
            <person name="Judelson H."/>
            <person name="Kamoun S."/>
            <person name="Kyung K."/>
            <person name="Meijer H."/>
            <person name="Minx P."/>
            <person name="Morris P."/>
            <person name="Nelson J."/>
            <person name="Phuntumart V."/>
            <person name="Qutob D."/>
            <person name="Rehmany A."/>
            <person name="Rougon-Cardoso A."/>
            <person name="Ryden P."/>
            <person name="Torto-Alalibo T."/>
            <person name="Studholme D."/>
            <person name="Wang Y."/>
            <person name="Win J."/>
            <person name="Wood J."/>
            <person name="Clifton S.W."/>
            <person name="Rogers J."/>
            <person name="Van den Ackerveken G."/>
            <person name="Jones J.D."/>
            <person name="McDowell J.M."/>
            <person name="Beynon J."/>
            <person name="Tyler B.M."/>
        </authorList>
    </citation>
    <scope>NUCLEOTIDE SEQUENCE [LARGE SCALE GENOMIC DNA]</scope>
    <source>
        <strain evidence="2">Emoy2</strain>
    </source>
</reference>
<dbReference type="EnsemblProtists" id="HpaT804846">
    <property type="protein sequence ID" value="HpaP804846"/>
    <property type="gene ID" value="HpaG804846"/>
</dbReference>
<protein>
    <submittedName>
        <fullName evidence="1">Uncharacterized protein</fullName>
    </submittedName>
</protein>
<name>M4BEX8_HYAAE</name>
<evidence type="ECO:0000313" key="2">
    <source>
        <dbReference type="Proteomes" id="UP000011713"/>
    </source>
</evidence>
<dbReference type="InParanoid" id="M4BEX8"/>